<protein>
    <submittedName>
        <fullName evidence="3">Uncharacterized protein</fullName>
    </submittedName>
</protein>
<dbReference type="Proteomes" id="UP000541558">
    <property type="component" value="Unassembled WGS sequence"/>
</dbReference>
<keyword evidence="2" id="KW-0732">Signal</keyword>
<organism evidence="3 4">
    <name type="scientific">Ephemerocybe angulata</name>
    <dbReference type="NCBI Taxonomy" id="980116"/>
    <lineage>
        <taxon>Eukaryota</taxon>
        <taxon>Fungi</taxon>
        <taxon>Dikarya</taxon>
        <taxon>Basidiomycota</taxon>
        <taxon>Agaricomycotina</taxon>
        <taxon>Agaricomycetes</taxon>
        <taxon>Agaricomycetidae</taxon>
        <taxon>Agaricales</taxon>
        <taxon>Agaricineae</taxon>
        <taxon>Psathyrellaceae</taxon>
        <taxon>Ephemerocybe</taxon>
    </lineage>
</organism>
<evidence type="ECO:0000256" key="1">
    <source>
        <dbReference type="SAM" id="MobiDB-lite"/>
    </source>
</evidence>
<name>A0A8H5ATT0_9AGAR</name>
<sequence length="566" mass="59590">MKLSRFLAILSLLLPIAVASPAAVRSHRPFVRRAQDSGSQLSSYSPSSSSSAASVSHDSLSPRDSCSSSSASSSASSSSSSSSESASGDSQSLNSDSGQVSDVSSEDTLSGSEGGNASRMGSPEYRSGSGSGSGGDMNSASSGEDSSGDVGTSEYRSGSGSVYDQGYSAASSSASSSESDQAAESSFESSSQETSSPDDASTSEESFSLAELTPHDDNDGSQLASDQRSGSGSGYGSGSGSGSSMQYDSSYRNSNDLKVLNLALHISHLAYAFYTRSLSLYSVEGFASAGYPDWVRGRYEQVREHASVQGRFLEGAVKGAMGMAVQECGYQFPDTSVKEFVNVSEVLALLAVGAFNGAVRELENREYAEVMASIMGVEARHAAWINSAVKEENGWDTAFETRLTFNQAWTILSNFIASCPSQPADILPEGLHAFAPLTIPEQVKPGVEFELSYPVSPEELKDEESQDLFGTFTVGMGTYVQRIRTVVESTSESDSSESSEGCKKRHFVTPPVELRGKGAVYISVVKTMDGANGQDKGLDLRDERSVVAGPAIVMFPYNARGEEEQL</sequence>
<feature type="region of interest" description="Disordered" evidence="1">
    <location>
        <begin position="33"/>
        <end position="248"/>
    </location>
</feature>
<gene>
    <name evidence="3" type="ORF">D9611_012262</name>
</gene>
<evidence type="ECO:0000313" key="4">
    <source>
        <dbReference type="Proteomes" id="UP000541558"/>
    </source>
</evidence>
<feature type="compositionally biased region" description="Low complexity" evidence="1">
    <location>
        <begin position="168"/>
        <end position="200"/>
    </location>
</feature>
<feature type="compositionally biased region" description="Polar residues" evidence="1">
    <location>
        <begin position="93"/>
        <end position="111"/>
    </location>
</feature>
<feature type="signal peptide" evidence="2">
    <location>
        <begin position="1"/>
        <end position="19"/>
    </location>
</feature>
<dbReference type="EMBL" id="JAACJK010000229">
    <property type="protein sequence ID" value="KAF5310433.1"/>
    <property type="molecule type" value="Genomic_DNA"/>
</dbReference>
<dbReference type="InterPro" id="IPR009078">
    <property type="entry name" value="Ferritin-like_SF"/>
</dbReference>
<evidence type="ECO:0000256" key="2">
    <source>
        <dbReference type="SAM" id="SignalP"/>
    </source>
</evidence>
<feature type="compositionally biased region" description="Gly residues" evidence="1">
    <location>
        <begin position="231"/>
        <end position="241"/>
    </location>
</feature>
<comment type="caution">
    <text evidence="3">The sequence shown here is derived from an EMBL/GenBank/DDBJ whole genome shotgun (WGS) entry which is preliminary data.</text>
</comment>
<keyword evidence="4" id="KW-1185">Reference proteome</keyword>
<reference evidence="3 4" key="1">
    <citation type="journal article" date="2020" name="ISME J.">
        <title>Uncovering the hidden diversity of litter-decomposition mechanisms in mushroom-forming fungi.</title>
        <authorList>
            <person name="Floudas D."/>
            <person name="Bentzer J."/>
            <person name="Ahren D."/>
            <person name="Johansson T."/>
            <person name="Persson P."/>
            <person name="Tunlid A."/>
        </authorList>
    </citation>
    <scope>NUCLEOTIDE SEQUENCE [LARGE SCALE GENOMIC DNA]</scope>
    <source>
        <strain evidence="3 4">CBS 175.51</strain>
    </source>
</reference>
<dbReference type="SUPFAM" id="SSF47240">
    <property type="entry name" value="Ferritin-like"/>
    <property type="match status" value="1"/>
</dbReference>
<dbReference type="Pfam" id="PF13668">
    <property type="entry name" value="Ferritin_2"/>
    <property type="match status" value="1"/>
</dbReference>
<dbReference type="AlphaFoldDB" id="A0A8H5ATT0"/>
<proteinExistence type="predicted"/>
<feature type="compositionally biased region" description="Low complexity" evidence="1">
    <location>
        <begin position="37"/>
        <end position="92"/>
    </location>
</feature>
<evidence type="ECO:0000313" key="3">
    <source>
        <dbReference type="EMBL" id="KAF5310433.1"/>
    </source>
</evidence>
<accession>A0A8H5ATT0</accession>
<feature type="chain" id="PRO_5034801117" evidence="2">
    <location>
        <begin position="20"/>
        <end position="566"/>
    </location>
</feature>
<dbReference type="OrthoDB" id="1001765at2759"/>